<dbReference type="PANTHER" id="PTHR32305">
    <property type="match status" value="1"/>
</dbReference>
<proteinExistence type="predicted"/>
<feature type="domain" description="Teneurin-like YD-shell" evidence="3">
    <location>
        <begin position="10"/>
        <end position="250"/>
    </location>
</feature>
<feature type="transmembrane region" description="Helical" evidence="2">
    <location>
        <begin position="294"/>
        <end position="314"/>
    </location>
</feature>
<evidence type="ECO:0000259" key="3">
    <source>
        <dbReference type="Pfam" id="PF25023"/>
    </source>
</evidence>
<dbReference type="InterPro" id="IPR050708">
    <property type="entry name" value="T6SS_VgrG/RHS"/>
</dbReference>
<dbReference type="NCBIfam" id="TIGR03696">
    <property type="entry name" value="Rhs_assc_core"/>
    <property type="match status" value="1"/>
</dbReference>
<dbReference type="EMBL" id="JAYGJQ010000004">
    <property type="protein sequence ID" value="MEA9358605.1"/>
    <property type="molecule type" value="Genomic_DNA"/>
</dbReference>
<dbReference type="Pfam" id="PF25023">
    <property type="entry name" value="TEN_YD-shell"/>
    <property type="match status" value="1"/>
</dbReference>
<accession>A0ABU5W478</accession>
<evidence type="ECO:0000313" key="5">
    <source>
        <dbReference type="Proteomes" id="UP001302274"/>
    </source>
</evidence>
<evidence type="ECO:0000256" key="2">
    <source>
        <dbReference type="SAM" id="Phobius"/>
    </source>
</evidence>
<dbReference type="PANTHER" id="PTHR32305:SF15">
    <property type="entry name" value="PROTEIN RHSA-RELATED"/>
    <property type="match status" value="1"/>
</dbReference>
<protein>
    <submittedName>
        <fullName evidence="4">RHS repeat-associated core domain-containing protein</fullName>
    </submittedName>
</protein>
<evidence type="ECO:0000313" key="4">
    <source>
        <dbReference type="EMBL" id="MEA9358605.1"/>
    </source>
</evidence>
<comment type="caution">
    <text evidence="4">The sequence shown here is derived from an EMBL/GenBank/DDBJ whole genome shotgun (WGS) entry which is preliminary data.</text>
</comment>
<keyword evidence="1" id="KW-0677">Repeat</keyword>
<dbReference type="InterPro" id="IPR022385">
    <property type="entry name" value="Rhs_assc_core"/>
</dbReference>
<keyword evidence="5" id="KW-1185">Reference proteome</keyword>
<keyword evidence="2" id="KW-0812">Transmembrane</keyword>
<dbReference type="InterPro" id="IPR056823">
    <property type="entry name" value="TEN-like_YD-shell"/>
</dbReference>
<name>A0ABU5W478_9BACT</name>
<evidence type="ECO:0000256" key="1">
    <source>
        <dbReference type="ARBA" id="ARBA00022737"/>
    </source>
</evidence>
<feature type="transmembrane region" description="Helical" evidence="2">
    <location>
        <begin position="263"/>
        <end position="282"/>
    </location>
</feature>
<keyword evidence="2" id="KW-0472">Membrane</keyword>
<dbReference type="RefSeq" id="WP_323579090.1">
    <property type="nucleotide sequence ID" value="NZ_JAYGJQ010000004.1"/>
</dbReference>
<organism evidence="4 5">
    <name type="scientific">Bacteriovorax antarcticus</name>
    <dbReference type="NCBI Taxonomy" id="3088717"/>
    <lineage>
        <taxon>Bacteria</taxon>
        <taxon>Pseudomonadati</taxon>
        <taxon>Bdellovibrionota</taxon>
        <taxon>Bacteriovoracia</taxon>
        <taxon>Bacteriovoracales</taxon>
        <taxon>Bacteriovoracaceae</taxon>
        <taxon>Bacteriovorax</taxon>
    </lineage>
</organism>
<feature type="transmembrane region" description="Helical" evidence="2">
    <location>
        <begin position="334"/>
        <end position="354"/>
    </location>
</feature>
<keyword evidence="2" id="KW-1133">Transmembrane helix</keyword>
<reference evidence="4 5" key="1">
    <citation type="submission" date="2023-11" db="EMBL/GenBank/DDBJ databases">
        <title>A Novel Polar Bacteriovorax (B. antarcticus) Isolated from the Biocrust in Antarctica.</title>
        <authorList>
            <person name="Mun W."/>
            <person name="Choi S.Y."/>
            <person name="Mitchell R.J."/>
        </authorList>
    </citation>
    <scope>NUCLEOTIDE SEQUENCE [LARGE SCALE GENOMIC DNA]</scope>
    <source>
        <strain evidence="4 5">PP10</strain>
    </source>
</reference>
<sequence length="374" mass="40728">MKRKFFCEHYNLGNRLKKNGQAVNNVYDNNNRIVEDDKYTYTHDDSGNLVKKVNKQSGYTHKYVWDYENKLQFVTEHLTENSGTLKTHTYIYDVLGRRIMKDSNGVVRKYVYDNEDILLEFDNNDSLQAKFTHGPGIDEPVEMLKGSQKYFYHTDGLGSITALTDGSGNTVQSYSYNAFGETKVFNGSGAEINPSSMIQSPYGYTGREWDLETSQYYYRARFYDPRMGRFIAVDPIGFNGGDANVYRYVKNNSTFSTDPSGKIPAVIVVGIVGGVVGGITGYQGSDAKCWVGKFIDAGLGAATGFAGGVFAAFGAGFGTVPFAWGAVAAEGTTFLGGIGSAIGGIGIGAGISSLEQFAILSGSNYCPKVCKVAK</sequence>
<dbReference type="Proteomes" id="UP001302274">
    <property type="component" value="Unassembled WGS sequence"/>
</dbReference>
<gene>
    <name evidence="4" type="ORF">SHI21_20375</name>
</gene>
<dbReference type="Gene3D" id="2.180.10.10">
    <property type="entry name" value="RHS repeat-associated core"/>
    <property type="match status" value="1"/>
</dbReference>